<gene>
    <name evidence="1" type="ORF">RSPPHO_01733</name>
</gene>
<organism evidence="1 2">
    <name type="scientific">Pararhodospirillum photometricum DSM 122</name>
    <dbReference type="NCBI Taxonomy" id="1150469"/>
    <lineage>
        <taxon>Bacteria</taxon>
        <taxon>Pseudomonadati</taxon>
        <taxon>Pseudomonadota</taxon>
        <taxon>Alphaproteobacteria</taxon>
        <taxon>Rhodospirillales</taxon>
        <taxon>Rhodospirillaceae</taxon>
        <taxon>Pararhodospirillum</taxon>
    </lineage>
</organism>
<protein>
    <submittedName>
        <fullName evidence="1">Uncharacterized protein</fullName>
    </submittedName>
</protein>
<dbReference type="HOGENOM" id="CLU_086634_0_0_5"/>
<name>H6SK44_PARPM</name>
<sequence length="237" mass="26110">MAPALPEVTYVFHLASGQVERISLTFDPETFLLHPLDPAGSPSPWTRLTVHPCPQCPLLGTQTPWCPFARALDGFVHRFDAFYSYERSIVEVVTEQRTVVAQVSLQQAMASIVGLIGATSGCPTLAFFRPMARFHLPFASEEETLVRAFSLHLLENYLRAGGAGEQRVSVDDLEARYAEVATVNRGMAERVRSAFHKDALVNAIIILDTFAQAVPFVVQEALAELRVIFAPVERPSG</sequence>
<evidence type="ECO:0000313" key="2">
    <source>
        <dbReference type="Proteomes" id="UP000033220"/>
    </source>
</evidence>
<proteinExistence type="predicted"/>
<dbReference type="InterPro" id="IPR054196">
    <property type="entry name" value="DUF6901"/>
</dbReference>
<reference evidence="1 2" key="1">
    <citation type="submission" date="2012-02" db="EMBL/GenBank/DDBJ databases">
        <title>Shotgun genome sequence of Phaeospirillum photometricum DSM 122.</title>
        <authorList>
            <person name="Duquesne K."/>
            <person name="Sturgis J."/>
        </authorList>
    </citation>
    <scope>NUCLEOTIDE SEQUENCE [LARGE SCALE GENOMIC DNA]</scope>
    <source>
        <strain evidence="2">DSM122</strain>
    </source>
</reference>
<dbReference type="Proteomes" id="UP000033220">
    <property type="component" value="Chromosome DSM 122"/>
</dbReference>
<keyword evidence="2" id="KW-1185">Reference proteome</keyword>
<dbReference type="RefSeq" id="WP_014414995.1">
    <property type="nucleotide sequence ID" value="NC_017059.1"/>
</dbReference>
<evidence type="ECO:0000313" key="1">
    <source>
        <dbReference type="EMBL" id="CCG08359.1"/>
    </source>
</evidence>
<dbReference type="PATRIC" id="fig|1150469.3.peg.1956"/>
<accession>H6SK44</accession>
<dbReference type="Pfam" id="PF21842">
    <property type="entry name" value="DUF6901"/>
    <property type="match status" value="1"/>
</dbReference>
<dbReference type="AlphaFoldDB" id="H6SK44"/>
<dbReference type="eggNOG" id="ENOG502ZBJ2">
    <property type="taxonomic scope" value="Bacteria"/>
</dbReference>
<dbReference type="OrthoDB" id="9813686at2"/>
<dbReference type="EMBL" id="HE663493">
    <property type="protein sequence ID" value="CCG08359.1"/>
    <property type="molecule type" value="Genomic_DNA"/>
</dbReference>
<dbReference type="STRING" id="1150469.RSPPHO_01733"/>
<dbReference type="KEGG" id="rpm:RSPPHO_01733"/>